<sequence length="167" mass="18619">MNLSYNNKRSSSSISSTNTNDEWTVFARAQPSAAGSFQQVTVPTDPWRPGKQVNIKNLSSADLLSLKKKDAFSYYSIPAVRSAALLNKEVDLSKLNESTFKRSCPSRTQTTSEVSPETVPRASRVSFECHIDQLLTEITEVMEELEFEDSEDVLLSLLDKTIASDFD</sequence>
<gene>
    <name evidence="1" type="ORF">THAPSDRAFT_5838</name>
</gene>
<dbReference type="EMBL" id="CM000642">
    <property type="protein sequence ID" value="EED92223.1"/>
    <property type="molecule type" value="Genomic_DNA"/>
</dbReference>
<evidence type="ECO:0000313" key="2">
    <source>
        <dbReference type="Proteomes" id="UP000001449"/>
    </source>
</evidence>
<protein>
    <submittedName>
        <fullName evidence="1">Uncharacterized protein</fullName>
    </submittedName>
</protein>
<keyword evidence="2" id="KW-1185">Reference proteome</keyword>
<reference evidence="1 2" key="2">
    <citation type="journal article" date="2008" name="Nature">
        <title>The Phaeodactylum genome reveals the evolutionary history of diatom genomes.</title>
        <authorList>
            <person name="Bowler C."/>
            <person name="Allen A.E."/>
            <person name="Badger J.H."/>
            <person name="Grimwood J."/>
            <person name="Jabbari K."/>
            <person name="Kuo A."/>
            <person name="Maheswari U."/>
            <person name="Martens C."/>
            <person name="Maumus F."/>
            <person name="Otillar R.P."/>
            <person name="Rayko E."/>
            <person name="Salamov A."/>
            <person name="Vandepoele K."/>
            <person name="Beszteri B."/>
            <person name="Gruber A."/>
            <person name="Heijde M."/>
            <person name="Katinka M."/>
            <person name="Mock T."/>
            <person name="Valentin K."/>
            <person name="Verret F."/>
            <person name="Berges J.A."/>
            <person name="Brownlee C."/>
            <person name="Cadoret J.P."/>
            <person name="Chiovitti A."/>
            <person name="Choi C.J."/>
            <person name="Coesel S."/>
            <person name="De Martino A."/>
            <person name="Detter J.C."/>
            <person name="Durkin C."/>
            <person name="Falciatore A."/>
            <person name="Fournet J."/>
            <person name="Haruta M."/>
            <person name="Huysman M.J."/>
            <person name="Jenkins B.D."/>
            <person name="Jiroutova K."/>
            <person name="Jorgensen R.E."/>
            <person name="Joubert Y."/>
            <person name="Kaplan A."/>
            <person name="Kroger N."/>
            <person name="Kroth P.G."/>
            <person name="La Roche J."/>
            <person name="Lindquist E."/>
            <person name="Lommer M."/>
            <person name="Martin-Jezequel V."/>
            <person name="Lopez P.J."/>
            <person name="Lucas S."/>
            <person name="Mangogna M."/>
            <person name="McGinnis K."/>
            <person name="Medlin L.K."/>
            <person name="Montsant A."/>
            <person name="Oudot-Le Secq M.P."/>
            <person name="Napoli C."/>
            <person name="Obornik M."/>
            <person name="Parker M.S."/>
            <person name="Petit J.L."/>
            <person name="Porcel B.M."/>
            <person name="Poulsen N."/>
            <person name="Robison M."/>
            <person name="Rychlewski L."/>
            <person name="Rynearson T.A."/>
            <person name="Schmutz J."/>
            <person name="Shapiro H."/>
            <person name="Siaut M."/>
            <person name="Stanley M."/>
            <person name="Sussman M.R."/>
            <person name="Taylor A.R."/>
            <person name="Vardi A."/>
            <person name="von Dassow P."/>
            <person name="Vyverman W."/>
            <person name="Willis A."/>
            <person name="Wyrwicz L.S."/>
            <person name="Rokhsar D.S."/>
            <person name="Weissenbach J."/>
            <person name="Armbrust E.V."/>
            <person name="Green B.R."/>
            <person name="Van de Peer Y."/>
            <person name="Grigoriev I.V."/>
        </authorList>
    </citation>
    <scope>NUCLEOTIDE SEQUENCE [LARGE SCALE GENOMIC DNA]</scope>
    <source>
        <strain evidence="1 2">CCMP1335</strain>
    </source>
</reference>
<reference evidence="1 2" key="1">
    <citation type="journal article" date="2004" name="Science">
        <title>The genome of the diatom Thalassiosira pseudonana: ecology, evolution, and metabolism.</title>
        <authorList>
            <person name="Armbrust E.V."/>
            <person name="Berges J.A."/>
            <person name="Bowler C."/>
            <person name="Green B.R."/>
            <person name="Martinez D."/>
            <person name="Putnam N.H."/>
            <person name="Zhou S."/>
            <person name="Allen A.E."/>
            <person name="Apt K.E."/>
            <person name="Bechner M."/>
            <person name="Brzezinski M.A."/>
            <person name="Chaal B.K."/>
            <person name="Chiovitti A."/>
            <person name="Davis A.K."/>
            <person name="Demarest M.S."/>
            <person name="Detter J.C."/>
            <person name="Glavina T."/>
            <person name="Goodstein D."/>
            <person name="Hadi M.Z."/>
            <person name="Hellsten U."/>
            <person name="Hildebrand M."/>
            <person name="Jenkins B.D."/>
            <person name="Jurka J."/>
            <person name="Kapitonov V.V."/>
            <person name="Kroger N."/>
            <person name="Lau W.W."/>
            <person name="Lane T.W."/>
            <person name="Larimer F.W."/>
            <person name="Lippmeier J.C."/>
            <person name="Lucas S."/>
            <person name="Medina M."/>
            <person name="Montsant A."/>
            <person name="Obornik M."/>
            <person name="Parker M.S."/>
            <person name="Palenik B."/>
            <person name="Pazour G.J."/>
            <person name="Richardson P.M."/>
            <person name="Rynearson T.A."/>
            <person name="Saito M.A."/>
            <person name="Schwartz D.C."/>
            <person name="Thamatrakoln K."/>
            <person name="Valentin K."/>
            <person name="Vardi A."/>
            <person name="Wilkerson F.P."/>
            <person name="Rokhsar D.S."/>
        </authorList>
    </citation>
    <scope>NUCLEOTIDE SEQUENCE [LARGE SCALE GENOMIC DNA]</scope>
    <source>
        <strain evidence="1 2">CCMP1335</strain>
    </source>
</reference>
<evidence type="ECO:0000313" key="1">
    <source>
        <dbReference type="EMBL" id="EED92223.1"/>
    </source>
</evidence>
<dbReference type="RefSeq" id="XP_002290471.1">
    <property type="nucleotide sequence ID" value="XM_002290435.1"/>
</dbReference>
<proteinExistence type="predicted"/>
<dbReference type="KEGG" id="tps:THAPSDRAFT_5838"/>
<name>B8C417_THAPS</name>
<dbReference type="Proteomes" id="UP000001449">
    <property type="component" value="Chromosome 5"/>
</dbReference>
<accession>B8C417</accession>
<dbReference type="AlphaFoldDB" id="B8C417"/>
<dbReference type="HOGENOM" id="CLU_1597816_0_0_1"/>
<dbReference type="InParanoid" id="B8C417"/>
<organism evidence="1 2">
    <name type="scientific">Thalassiosira pseudonana</name>
    <name type="common">Marine diatom</name>
    <name type="synonym">Cyclotella nana</name>
    <dbReference type="NCBI Taxonomy" id="35128"/>
    <lineage>
        <taxon>Eukaryota</taxon>
        <taxon>Sar</taxon>
        <taxon>Stramenopiles</taxon>
        <taxon>Ochrophyta</taxon>
        <taxon>Bacillariophyta</taxon>
        <taxon>Coscinodiscophyceae</taxon>
        <taxon>Thalassiosirophycidae</taxon>
        <taxon>Thalassiosirales</taxon>
        <taxon>Thalassiosiraceae</taxon>
        <taxon>Thalassiosira</taxon>
    </lineage>
</organism>
<dbReference type="PaxDb" id="35128-Thaps5838"/>
<dbReference type="GeneID" id="7447223"/>